<dbReference type="InterPro" id="IPR036236">
    <property type="entry name" value="Znf_C2H2_sf"/>
</dbReference>
<dbReference type="AlphaFoldDB" id="A0A210R5X9"/>
<evidence type="ECO:0000313" key="2">
    <source>
        <dbReference type="EMBL" id="OWF56355.1"/>
    </source>
</evidence>
<dbReference type="SUPFAM" id="SSF57667">
    <property type="entry name" value="beta-beta-alpha zinc fingers"/>
    <property type="match status" value="1"/>
</dbReference>
<comment type="caution">
    <text evidence="2">The sequence shown here is derived from an EMBL/GenBank/DDBJ whole genome shotgun (WGS) entry which is preliminary data.</text>
</comment>
<sequence length="58" mass="6963">MFALLAQKQPMFQCLVESCNSKFSTRKERKSHVVKVHKYPSNYRFDQEQNKLSARYVH</sequence>
<name>A0A210R5X9_MIZYE</name>
<dbReference type="STRING" id="6573.A0A210R5X9"/>
<dbReference type="PANTHER" id="PTHR21354:SF0">
    <property type="entry name" value="ZINC FINGER PROTEIN 511"/>
    <property type="match status" value="1"/>
</dbReference>
<reference evidence="2 3" key="1">
    <citation type="journal article" date="2017" name="Nat. Ecol. Evol.">
        <title>Scallop genome provides insights into evolution of bilaterian karyotype and development.</title>
        <authorList>
            <person name="Wang S."/>
            <person name="Zhang J."/>
            <person name="Jiao W."/>
            <person name="Li J."/>
            <person name="Xun X."/>
            <person name="Sun Y."/>
            <person name="Guo X."/>
            <person name="Huan P."/>
            <person name="Dong B."/>
            <person name="Zhang L."/>
            <person name="Hu X."/>
            <person name="Sun X."/>
            <person name="Wang J."/>
            <person name="Zhao C."/>
            <person name="Wang Y."/>
            <person name="Wang D."/>
            <person name="Huang X."/>
            <person name="Wang R."/>
            <person name="Lv J."/>
            <person name="Li Y."/>
            <person name="Zhang Z."/>
            <person name="Liu B."/>
            <person name="Lu W."/>
            <person name="Hui Y."/>
            <person name="Liang J."/>
            <person name="Zhou Z."/>
            <person name="Hou R."/>
            <person name="Li X."/>
            <person name="Liu Y."/>
            <person name="Li H."/>
            <person name="Ning X."/>
            <person name="Lin Y."/>
            <person name="Zhao L."/>
            <person name="Xing Q."/>
            <person name="Dou J."/>
            <person name="Li Y."/>
            <person name="Mao J."/>
            <person name="Guo H."/>
            <person name="Dou H."/>
            <person name="Li T."/>
            <person name="Mu C."/>
            <person name="Jiang W."/>
            <person name="Fu Q."/>
            <person name="Fu X."/>
            <person name="Miao Y."/>
            <person name="Liu J."/>
            <person name="Yu Q."/>
            <person name="Li R."/>
            <person name="Liao H."/>
            <person name="Li X."/>
            <person name="Kong Y."/>
            <person name="Jiang Z."/>
            <person name="Chourrout D."/>
            <person name="Li R."/>
            <person name="Bao Z."/>
        </authorList>
    </citation>
    <scope>NUCLEOTIDE SEQUENCE [LARGE SCALE GENOMIC DNA]</scope>
    <source>
        <strain evidence="2 3">PY_sf001</strain>
    </source>
</reference>
<accession>A0A210R5X9</accession>
<evidence type="ECO:0000313" key="3">
    <source>
        <dbReference type="Proteomes" id="UP000242188"/>
    </source>
</evidence>
<dbReference type="Proteomes" id="UP000242188">
    <property type="component" value="Unassembled WGS sequence"/>
</dbReference>
<proteinExistence type="predicted"/>
<dbReference type="PANTHER" id="PTHR21354">
    <property type="entry name" value="ZINC FINGER PROTEIN 511"/>
    <property type="match status" value="1"/>
</dbReference>
<dbReference type="InterPro" id="IPR013087">
    <property type="entry name" value="Znf_C2H2_type"/>
</dbReference>
<feature type="domain" description="C2H2-type" evidence="1">
    <location>
        <begin position="14"/>
        <end position="37"/>
    </location>
</feature>
<gene>
    <name evidence="2" type="ORF">KP79_PYT00065</name>
</gene>
<keyword evidence="3" id="KW-1185">Reference proteome</keyword>
<protein>
    <recommendedName>
        <fullName evidence="1">C2H2-type domain-containing protein</fullName>
    </recommendedName>
</protein>
<evidence type="ECO:0000259" key="1">
    <source>
        <dbReference type="PROSITE" id="PS00028"/>
    </source>
</evidence>
<dbReference type="OrthoDB" id="18440at2759"/>
<organism evidence="2 3">
    <name type="scientific">Mizuhopecten yessoensis</name>
    <name type="common">Japanese scallop</name>
    <name type="synonym">Patinopecten yessoensis</name>
    <dbReference type="NCBI Taxonomy" id="6573"/>
    <lineage>
        <taxon>Eukaryota</taxon>
        <taxon>Metazoa</taxon>
        <taxon>Spiralia</taxon>
        <taxon>Lophotrochozoa</taxon>
        <taxon>Mollusca</taxon>
        <taxon>Bivalvia</taxon>
        <taxon>Autobranchia</taxon>
        <taxon>Pteriomorphia</taxon>
        <taxon>Pectinida</taxon>
        <taxon>Pectinoidea</taxon>
        <taxon>Pectinidae</taxon>
        <taxon>Mizuhopecten</taxon>
    </lineage>
</organism>
<dbReference type="PROSITE" id="PS00028">
    <property type="entry name" value="ZINC_FINGER_C2H2_1"/>
    <property type="match status" value="1"/>
</dbReference>
<dbReference type="Gene3D" id="3.30.160.60">
    <property type="entry name" value="Classic Zinc Finger"/>
    <property type="match status" value="1"/>
</dbReference>
<dbReference type="InterPro" id="IPR039258">
    <property type="entry name" value="ZNF511"/>
</dbReference>
<dbReference type="EMBL" id="NEDP02000214">
    <property type="protein sequence ID" value="OWF56355.1"/>
    <property type="molecule type" value="Genomic_DNA"/>
</dbReference>